<accession>X1E2B9</accession>
<name>X1E2B9_9ZZZZ</name>
<organism evidence="1">
    <name type="scientific">marine sediment metagenome</name>
    <dbReference type="NCBI Taxonomy" id="412755"/>
    <lineage>
        <taxon>unclassified sequences</taxon>
        <taxon>metagenomes</taxon>
        <taxon>ecological metagenomes</taxon>
    </lineage>
</organism>
<dbReference type="EMBL" id="BARU01005099">
    <property type="protein sequence ID" value="GAH26682.1"/>
    <property type="molecule type" value="Genomic_DNA"/>
</dbReference>
<sequence length="60" mass="6563">MPAGILTPTGSLLFIPLTATASGVRSALFEYNALFDVAKIFVQCNNNNNHKNCQEVMRYG</sequence>
<gene>
    <name evidence="1" type="ORF">S03H2_09813</name>
</gene>
<reference evidence="1" key="1">
    <citation type="journal article" date="2014" name="Front. Microbiol.">
        <title>High frequency of phylogenetically diverse reductive dehalogenase-homologous genes in deep subseafloor sedimentary metagenomes.</title>
        <authorList>
            <person name="Kawai M."/>
            <person name="Futagami T."/>
            <person name="Toyoda A."/>
            <person name="Takaki Y."/>
            <person name="Nishi S."/>
            <person name="Hori S."/>
            <person name="Arai W."/>
            <person name="Tsubouchi T."/>
            <person name="Morono Y."/>
            <person name="Uchiyama I."/>
            <person name="Ito T."/>
            <person name="Fujiyama A."/>
            <person name="Inagaki F."/>
            <person name="Takami H."/>
        </authorList>
    </citation>
    <scope>NUCLEOTIDE SEQUENCE</scope>
    <source>
        <strain evidence="1">Expedition CK06-06</strain>
    </source>
</reference>
<comment type="caution">
    <text evidence="1">The sequence shown here is derived from an EMBL/GenBank/DDBJ whole genome shotgun (WGS) entry which is preliminary data.</text>
</comment>
<dbReference type="AlphaFoldDB" id="X1E2B9"/>
<protein>
    <submittedName>
        <fullName evidence="1">Uncharacterized protein</fullName>
    </submittedName>
</protein>
<evidence type="ECO:0000313" key="1">
    <source>
        <dbReference type="EMBL" id="GAH26682.1"/>
    </source>
</evidence>
<proteinExistence type="predicted"/>